<comment type="caution">
    <text evidence="4">The sequence shown here is derived from an EMBL/GenBank/DDBJ whole genome shotgun (WGS) entry which is preliminary data.</text>
</comment>
<keyword evidence="1" id="KW-0479">Metal-binding</keyword>
<gene>
    <name evidence="4" type="ORF">MEDL_65029</name>
</gene>
<dbReference type="PANTHER" id="PTHR25462:SF296">
    <property type="entry name" value="MEIOTIC P26, ISOFORM F"/>
    <property type="match status" value="1"/>
</dbReference>
<evidence type="ECO:0000259" key="3">
    <source>
        <dbReference type="PROSITE" id="PS50119"/>
    </source>
</evidence>
<evidence type="ECO:0000256" key="2">
    <source>
        <dbReference type="SAM" id="Coils"/>
    </source>
</evidence>
<dbReference type="PROSITE" id="PS50119">
    <property type="entry name" value="ZF_BBOX"/>
    <property type="match status" value="1"/>
</dbReference>
<dbReference type="InterPro" id="IPR000315">
    <property type="entry name" value="Znf_B-box"/>
</dbReference>
<protein>
    <recommendedName>
        <fullName evidence="3">B box-type domain-containing protein</fullName>
    </recommendedName>
</protein>
<name>A0A8S3VIR7_MYTED</name>
<dbReference type="SUPFAM" id="SSF57845">
    <property type="entry name" value="B-box zinc-binding domain"/>
    <property type="match status" value="1"/>
</dbReference>
<evidence type="ECO:0000313" key="4">
    <source>
        <dbReference type="EMBL" id="CAG2253477.1"/>
    </source>
</evidence>
<dbReference type="CDD" id="cd19757">
    <property type="entry name" value="Bbox1"/>
    <property type="match status" value="1"/>
</dbReference>
<feature type="coiled-coil region" evidence="2">
    <location>
        <begin position="158"/>
        <end position="203"/>
    </location>
</feature>
<dbReference type="Gene3D" id="3.30.160.60">
    <property type="entry name" value="Classic Zinc Finger"/>
    <property type="match status" value="1"/>
</dbReference>
<sequence length="595" mass="67023">MFYNLSKLSFLLAPAEIKKKKVDKFSSTNFVTSLNLYRMASSFDKLCGPCEARHTTEKAAVWCIDCDDGLCLPCLEHHKVSKASNKHQTIPVSKYAEVESVSALIKLDCEEHNQKLTFFCQDHFSTACALCIPEKHKQCTSIKPIEQLAHNAKTSTELFDLEKGLKELSNTLAELNTDRQRNIEEIRDQRKNILAEIKSLRKQIDTYLDVLESDLLKQLECLSDQNISEIDKLLSKLKDKETQIKSLGESIHQIKETLSDVQVFLATKSVGEKLHEEQEWISALCDQEGAKESTLELSTDSQLTHLLSDLKHFGVIKVVRKTCQIKIGAWEQQRAQLNVPMPAAARDIDETKLELLHTIKFDNDSWIQDCVVVNDGRMIFTLGNTGKVLVYSSEGHIWKSINVCKSPYGLAVISTSTVAVTCLNDKTINIVNIDDGVVKQKIKVGKPCFGLSYHNTKLYVIVKGTGIVEFDLGGNLIRTISVDVASDECYLTSYKDRFCYTCYKQFIACCDSNGREIWRQGIADSGVAADNYGNYFAAHYREHTLNIISADGKKTKQLLTSNEGLNHPQGIFFDSNNNKLLVANRYKTAMLYRVI</sequence>
<dbReference type="Proteomes" id="UP000683360">
    <property type="component" value="Unassembled WGS sequence"/>
</dbReference>
<dbReference type="InterPro" id="IPR047153">
    <property type="entry name" value="TRIM45/56/19-like"/>
</dbReference>
<organism evidence="4 5">
    <name type="scientific">Mytilus edulis</name>
    <name type="common">Blue mussel</name>
    <dbReference type="NCBI Taxonomy" id="6550"/>
    <lineage>
        <taxon>Eukaryota</taxon>
        <taxon>Metazoa</taxon>
        <taxon>Spiralia</taxon>
        <taxon>Lophotrochozoa</taxon>
        <taxon>Mollusca</taxon>
        <taxon>Bivalvia</taxon>
        <taxon>Autobranchia</taxon>
        <taxon>Pteriomorphia</taxon>
        <taxon>Mytilida</taxon>
        <taxon>Mytiloidea</taxon>
        <taxon>Mytilidae</taxon>
        <taxon>Mytilinae</taxon>
        <taxon>Mytilus</taxon>
    </lineage>
</organism>
<dbReference type="Pfam" id="PF22586">
    <property type="entry name" value="ANCHR-like_BBOX"/>
    <property type="match status" value="1"/>
</dbReference>
<reference evidence="4" key="1">
    <citation type="submission" date="2021-03" db="EMBL/GenBank/DDBJ databases">
        <authorList>
            <person name="Bekaert M."/>
        </authorList>
    </citation>
    <scope>NUCLEOTIDE SEQUENCE</scope>
</reference>
<proteinExistence type="predicted"/>
<keyword evidence="1" id="KW-0862">Zinc</keyword>
<dbReference type="Gene3D" id="2.130.10.10">
    <property type="entry name" value="YVTN repeat-like/Quinoprotein amine dehydrogenase"/>
    <property type="match status" value="1"/>
</dbReference>
<feature type="coiled-coil region" evidence="2">
    <location>
        <begin position="230"/>
        <end position="257"/>
    </location>
</feature>
<dbReference type="Gene3D" id="2.40.10.500">
    <property type="match status" value="1"/>
</dbReference>
<accession>A0A8S3VIR7</accession>
<keyword evidence="2" id="KW-0175">Coiled coil</keyword>
<keyword evidence="5" id="KW-1185">Reference proteome</keyword>
<keyword evidence="1" id="KW-0863">Zinc-finger</keyword>
<dbReference type="InterPro" id="IPR015943">
    <property type="entry name" value="WD40/YVTN_repeat-like_dom_sf"/>
</dbReference>
<evidence type="ECO:0000256" key="1">
    <source>
        <dbReference type="PROSITE-ProRule" id="PRU00024"/>
    </source>
</evidence>
<dbReference type="SUPFAM" id="SSF75011">
    <property type="entry name" value="3-carboxy-cis,cis-mucoante lactonizing enzyme"/>
    <property type="match status" value="1"/>
</dbReference>
<dbReference type="OrthoDB" id="6099972at2759"/>
<dbReference type="EMBL" id="CAJPWZ010003151">
    <property type="protein sequence ID" value="CAG2253477.1"/>
    <property type="molecule type" value="Genomic_DNA"/>
</dbReference>
<dbReference type="AlphaFoldDB" id="A0A8S3VIR7"/>
<dbReference type="PANTHER" id="PTHR25462">
    <property type="entry name" value="BONUS, ISOFORM C-RELATED"/>
    <property type="match status" value="1"/>
</dbReference>
<evidence type="ECO:0000313" key="5">
    <source>
        <dbReference type="Proteomes" id="UP000683360"/>
    </source>
</evidence>
<dbReference type="GO" id="GO:0008270">
    <property type="term" value="F:zinc ion binding"/>
    <property type="evidence" value="ECO:0007669"/>
    <property type="project" value="UniProtKB-KW"/>
</dbReference>
<feature type="domain" description="B box-type" evidence="3">
    <location>
        <begin position="50"/>
        <end position="92"/>
    </location>
</feature>